<sequence>MRVVSRMRAAAPGRAIVAGLAILAGCALGGSLTGCGQRGSLYLPTVPPLPAKPIDRTQPPSPDEVKPGAETATDSDSIPDTSGTPLSLAPADELSASPTSAASAASAAKAASQPTSQPAATPAQ</sequence>
<feature type="compositionally biased region" description="Polar residues" evidence="1">
    <location>
        <begin position="72"/>
        <end position="85"/>
    </location>
</feature>
<dbReference type="Proteomes" id="UP001245184">
    <property type="component" value="Unassembled WGS sequence"/>
</dbReference>
<comment type="caution">
    <text evidence="2">The sequence shown here is derived from an EMBL/GenBank/DDBJ whole genome shotgun (WGS) entry which is preliminary data.</text>
</comment>
<evidence type="ECO:0000256" key="1">
    <source>
        <dbReference type="SAM" id="MobiDB-lite"/>
    </source>
</evidence>
<evidence type="ECO:0000313" key="3">
    <source>
        <dbReference type="Proteomes" id="UP001245184"/>
    </source>
</evidence>
<gene>
    <name evidence="2" type="ORF">QF025_001111</name>
</gene>
<feature type="compositionally biased region" description="Low complexity" evidence="1">
    <location>
        <begin position="95"/>
        <end position="124"/>
    </location>
</feature>
<reference evidence="2 3" key="1">
    <citation type="submission" date="2023-08" db="EMBL/GenBank/DDBJ databases">
        <title>Genome sequencing of plant associated microbes to promote plant fitness in Sorghum bicolor and Oryza sativa.</title>
        <authorList>
            <person name="Coleman-Derr D."/>
        </authorList>
    </citation>
    <scope>NUCLEOTIDE SEQUENCE [LARGE SCALE GENOMIC DNA]</scope>
    <source>
        <strain evidence="2 3">SLBN-33</strain>
    </source>
</reference>
<accession>A0ABD5CAU7</accession>
<proteinExistence type="predicted"/>
<keyword evidence="2" id="KW-0449">Lipoprotein</keyword>
<evidence type="ECO:0000313" key="2">
    <source>
        <dbReference type="EMBL" id="MDR6202391.1"/>
    </source>
</evidence>
<dbReference type="EMBL" id="JAVIZN010000002">
    <property type="protein sequence ID" value="MDR6202391.1"/>
    <property type="molecule type" value="Genomic_DNA"/>
</dbReference>
<dbReference type="AlphaFoldDB" id="A0ABD5CAU7"/>
<feature type="region of interest" description="Disordered" evidence="1">
    <location>
        <begin position="37"/>
        <end position="124"/>
    </location>
</feature>
<dbReference type="RefSeq" id="WP_029971256.1">
    <property type="nucleotide sequence ID" value="NZ_ATXV01000017.1"/>
</dbReference>
<organism evidence="2 3">
    <name type="scientific">Paraburkholderia graminis</name>
    <dbReference type="NCBI Taxonomy" id="60548"/>
    <lineage>
        <taxon>Bacteria</taxon>
        <taxon>Pseudomonadati</taxon>
        <taxon>Pseudomonadota</taxon>
        <taxon>Betaproteobacteria</taxon>
        <taxon>Burkholderiales</taxon>
        <taxon>Burkholderiaceae</taxon>
        <taxon>Paraburkholderia</taxon>
    </lineage>
</organism>
<dbReference type="PROSITE" id="PS51257">
    <property type="entry name" value="PROKAR_LIPOPROTEIN"/>
    <property type="match status" value="1"/>
</dbReference>
<name>A0ABD5CAU7_9BURK</name>
<protein>
    <submittedName>
        <fullName evidence="2">Small lipoprotein YifL</fullName>
    </submittedName>
</protein>